<dbReference type="AlphaFoldDB" id="A0A0D1A5A5"/>
<reference evidence="1 2" key="1">
    <citation type="submission" date="2013-08" db="EMBL/GenBank/DDBJ databases">
        <title>Lactobacillus wasatchii sp. WDC04, a late gas producing bacteria isolated from aged chedder cheese.</title>
        <authorList>
            <person name="Oberg C.J."/>
            <person name="Culumber M."/>
            <person name="McMahon D.J."/>
            <person name="Broadbent J.R."/>
            <person name="Oberg T.S."/>
            <person name="Ortaki F."/>
        </authorList>
    </citation>
    <scope>NUCLEOTIDE SEQUENCE [LARGE SCALE GENOMIC DNA]</scope>
    <source>
        <strain evidence="1 2">WDC04</strain>
    </source>
</reference>
<dbReference type="EMBL" id="AWTT01000043">
    <property type="protein sequence ID" value="KIS02882.1"/>
    <property type="molecule type" value="Genomic_DNA"/>
</dbReference>
<protein>
    <submittedName>
        <fullName evidence="1">Uncharacterized protein</fullName>
    </submittedName>
</protein>
<name>A0A0D1A5A5_9LACO</name>
<proteinExistence type="predicted"/>
<accession>A0A0D1A5A5</accession>
<dbReference type="Proteomes" id="UP000032279">
    <property type="component" value="Unassembled WGS sequence"/>
</dbReference>
<comment type="caution">
    <text evidence="1">The sequence shown here is derived from an EMBL/GenBank/DDBJ whole genome shotgun (WGS) entry which is preliminary data.</text>
</comment>
<evidence type="ECO:0000313" key="2">
    <source>
        <dbReference type="Proteomes" id="UP000032279"/>
    </source>
</evidence>
<evidence type="ECO:0000313" key="1">
    <source>
        <dbReference type="EMBL" id="KIS02882.1"/>
    </source>
</evidence>
<gene>
    <name evidence="1" type="ORF">WDC_1558</name>
</gene>
<organism evidence="1 2">
    <name type="scientific">Paucilactobacillus wasatchensis</name>
    <dbReference type="NCBI Taxonomy" id="1335616"/>
    <lineage>
        <taxon>Bacteria</taxon>
        <taxon>Bacillati</taxon>
        <taxon>Bacillota</taxon>
        <taxon>Bacilli</taxon>
        <taxon>Lactobacillales</taxon>
        <taxon>Lactobacillaceae</taxon>
        <taxon>Paucilactobacillus</taxon>
    </lineage>
</organism>
<keyword evidence="2" id="KW-1185">Reference proteome</keyword>
<sequence length="49" mass="5624">MGGKRPSRLIAKIKRVPPYKKTIKTVVIPMTAPSETMPDIQSWWIKWSA</sequence>